<dbReference type="InterPro" id="IPR003488">
    <property type="entry name" value="DprA"/>
</dbReference>
<dbReference type="PANTHER" id="PTHR43022:SF1">
    <property type="entry name" value="PROTEIN SMF"/>
    <property type="match status" value="1"/>
</dbReference>
<evidence type="ECO:0000313" key="3">
    <source>
        <dbReference type="EMBL" id="XAY05415.1"/>
    </source>
</evidence>
<sequence>MTEQNLSLARTLPCDDCTRRAWLVATLAPNLELAWRARRPLRDVLGLADRTLVDCLAGSAADALLKRWEGLDVDAVRATWGAAGGTSVCRHDPRYPERLRTGPDAPAVLFCAGDPRRLRAWLAGPAAGGMPAVAIVGTRRPLPEGAEFARTLGRGLAAAGVTVVSGMAMGIDAAAHAGALDAGGPTVAVLACGPELAYPKSVASVHRQLVAEQLVVSELPPGATPWRWAFPARNRIIAALGGATVVVEATERSGSLITADFAADLGRDIGAAPGRAGSPRTLGSNRLLAQGAAVILEPGDVLDLVCSIDRTSDTPPPVPAGLEPRLQMLLSLLRDGGQPVTQARTPEAAEAARVGLLELELRGLVRRVPGGGHVAAG</sequence>
<protein>
    <recommendedName>
        <fullName evidence="2">Smf/DprA SLOG domain-containing protein</fullName>
    </recommendedName>
</protein>
<dbReference type="Gene3D" id="3.40.50.450">
    <property type="match status" value="1"/>
</dbReference>
<dbReference type="GO" id="GO:0009294">
    <property type="term" value="P:DNA-mediated transformation"/>
    <property type="evidence" value="ECO:0007669"/>
    <property type="project" value="InterPro"/>
</dbReference>
<dbReference type="AlphaFoldDB" id="A0AAU7AUX6"/>
<organism evidence="3">
    <name type="scientific">Paraconexibacter sp. AEG42_29</name>
    <dbReference type="NCBI Taxonomy" id="2997339"/>
    <lineage>
        <taxon>Bacteria</taxon>
        <taxon>Bacillati</taxon>
        <taxon>Actinomycetota</taxon>
        <taxon>Thermoleophilia</taxon>
        <taxon>Solirubrobacterales</taxon>
        <taxon>Paraconexibacteraceae</taxon>
        <taxon>Paraconexibacter</taxon>
    </lineage>
</organism>
<feature type="domain" description="Smf/DprA SLOG" evidence="2">
    <location>
        <begin position="88"/>
        <end position="303"/>
    </location>
</feature>
<dbReference type="InterPro" id="IPR057666">
    <property type="entry name" value="DrpA_SLOG"/>
</dbReference>
<evidence type="ECO:0000259" key="2">
    <source>
        <dbReference type="Pfam" id="PF02481"/>
    </source>
</evidence>
<reference evidence="3" key="1">
    <citation type="submission" date="2022-12" db="EMBL/GenBank/DDBJ databases">
        <title>Paraconexibacter alkalitolerans sp. nov. and Baekduia alba sp. nov., isolated from soil and emended description of the genera Paraconexibacter (Chun et al., 2020) and Baekduia (An et al., 2020).</title>
        <authorList>
            <person name="Vieira S."/>
            <person name="Huber K.J."/>
            <person name="Geppert A."/>
            <person name="Wolf J."/>
            <person name="Neumann-Schaal M."/>
            <person name="Muesken M."/>
            <person name="Overmann J."/>
        </authorList>
    </citation>
    <scope>NUCLEOTIDE SEQUENCE</scope>
    <source>
        <strain evidence="3">AEG42_29</strain>
    </source>
</reference>
<name>A0AAU7AUX6_9ACTN</name>
<evidence type="ECO:0000256" key="1">
    <source>
        <dbReference type="ARBA" id="ARBA00006525"/>
    </source>
</evidence>
<dbReference type="PANTHER" id="PTHR43022">
    <property type="entry name" value="PROTEIN SMF"/>
    <property type="match status" value="1"/>
</dbReference>
<proteinExistence type="inferred from homology"/>
<gene>
    <name evidence="3" type="ORF">DSM112329_02265</name>
</gene>
<accession>A0AAU7AUX6</accession>
<dbReference type="EMBL" id="CP114014">
    <property type="protein sequence ID" value="XAY05415.1"/>
    <property type="molecule type" value="Genomic_DNA"/>
</dbReference>
<dbReference type="RefSeq" id="WP_354701923.1">
    <property type="nucleotide sequence ID" value="NZ_CP114014.1"/>
</dbReference>
<comment type="similarity">
    <text evidence="1">Belongs to the DprA/Smf family.</text>
</comment>
<dbReference type="KEGG" id="parq:DSM112329_02265"/>
<dbReference type="SUPFAM" id="SSF102405">
    <property type="entry name" value="MCP/YpsA-like"/>
    <property type="match status" value="1"/>
</dbReference>
<dbReference type="Pfam" id="PF02481">
    <property type="entry name" value="DNA_processg_A"/>
    <property type="match status" value="1"/>
</dbReference>
<dbReference type="NCBIfam" id="TIGR00732">
    <property type="entry name" value="dprA"/>
    <property type="match status" value="1"/>
</dbReference>